<dbReference type="VEuPathDB" id="FungiDB:MELLADRAFT_58750"/>
<accession>F4R4Q0</accession>
<keyword evidence="1" id="KW-0732">Signal</keyword>
<protein>
    <submittedName>
        <fullName evidence="2">Secreted protein</fullName>
    </submittedName>
</protein>
<evidence type="ECO:0000313" key="2">
    <source>
        <dbReference type="EMBL" id="EGG12961.1"/>
    </source>
</evidence>
<dbReference type="KEGG" id="mlr:MELLADRAFT_58750"/>
<dbReference type="Proteomes" id="UP000001072">
    <property type="component" value="Unassembled WGS sequence"/>
</dbReference>
<organism evidence="3">
    <name type="scientific">Melampsora larici-populina (strain 98AG31 / pathotype 3-4-7)</name>
    <name type="common">Poplar leaf rust fungus</name>
    <dbReference type="NCBI Taxonomy" id="747676"/>
    <lineage>
        <taxon>Eukaryota</taxon>
        <taxon>Fungi</taxon>
        <taxon>Dikarya</taxon>
        <taxon>Basidiomycota</taxon>
        <taxon>Pucciniomycotina</taxon>
        <taxon>Pucciniomycetes</taxon>
        <taxon>Pucciniales</taxon>
        <taxon>Melampsoraceae</taxon>
        <taxon>Melampsora</taxon>
    </lineage>
</organism>
<feature type="signal peptide" evidence="1">
    <location>
        <begin position="1"/>
        <end position="20"/>
    </location>
</feature>
<proteinExistence type="predicted"/>
<dbReference type="AlphaFoldDB" id="F4R4Q0"/>
<dbReference type="EMBL" id="GL883090">
    <property type="protein sequence ID" value="EGG12961.1"/>
    <property type="molecule type" value="Genomic_DNA"/>
</dbReference>
<dbReference type="GeneID" id="18929227"/>
<keyword evidence="3" id="KW-1185">Reference proteome</keyword>
<gene>
    <name evidence="2" type="ORF">MELLADRAFT_58750</name>
</gene>
<reference evidence="3" key="1">
    <citation type="journal article" date="2011" name="Proc. Natl. Acad. Sci. U.S.A.">
        <title>Obligate biotrophy features unraveled by the genomic analysis of rust fungi.</title>
        <authorList>
            <person name="Duplessis S."/>
            <person name="Cuomo C.A."/>
            <person name="Lin Y.-C."/>
            <person name="Aerts A."/>
            <person name="Tisserant E."/>
            <person name="Veneault-Fourrey C."/>
            <person name="Joly D.L."/>
            <person name="Hacquard S."/>
            <person name="Amselem J."/>
            <person name="Cantarel B.L."/>
            <person name="Chiu R."/>
            <person name="Coutinho P.M."/>
            <person name="Feau N."/>
            <person name="Field M."/>
            <person name="Frey P."/>
            <person name="Gelhaye E."/>
            <person name="Goldberg J."/>
            <person name="Grabherr M.G."/>
            <person name="Kodira C.D."/>
            <person name="Kohler A."/>
            <person name="Kuees U."/>
            <person name="Lindquist E.A."/>
            <person name="Lucas S.M."/>
            <person name="Mago R."/>
            <person name="Mauceli E."/>
            <person name="Morin E."/>
            <person name="Murat C."/>
            <person name="Pangilinan J.L."/>
            <person name="Park R."/>
            <person name="Pearson M."/>
            <person name="Quesneville H."/>
            <person name="Rouhier N."/>
            <person name="Sakthikumar S."/>
            <person name="Salamov A.A."/>
            <person name="Schmutz J."/>
            <person name="Selles B."/>
            <person name="Shapiro H."/>
            <person name="Tanguay P."/>
            <person name="Tuskan G.A."/>
            <person name="Henrissat B."/>
            <person name="Van de Peer Y."/>
            <person name="Rouze P."/>
            <person name="Ellis J.G."/>
            <person name="Dodds P.N."/>
            <person name="Schein J.E."/>
            <person name="Zhong S."/>
            <person name="Hamelin R.C."/>
            <person name="Grigoriev I.V."/>
            <person name="Szabo L.J."/>
            <person name="Martin F."/>
        </authorList>
    </citation>
    <scope>NUCLEOTIDE SEQUENCE [LARGE SCALE GENOMIC DNA]</scope>
    <source>
        <strain evidence="3">98AG31 / pathotype 3-4-7</strain>
    </source>
</reference>
<dbReference type="HOGENOM" id="CLU_1205010_0_0_1"/>
<name>F4R4Q0_MELLP</name>
<dbReference type="RefSeq" id="XP_007403899.1">
    <property type="nucleotide sequence ID" value="XM_007403837.1"/>
</dbReference>
<evidence type="ECO:0000313" key="3">
    <source>
        <dbReference type="Proteomes" id="UP000001072"/>
    </source>
</evidence>
<sequence>MFKTLASCATLGLLALTTSAAPQAYADLRPTVIGAKTFFINTKIDFTRPAEVLDSTGRVVHMIQPLSTSGEEFIQIVSTTDPLDIALVKVEKPSDCSAISARYFFYQSFTYGKPNPPRGQWILDPTDHAKFSPVFLRSPKGSPSGKILLVPSSSIVLAKISDYHHPPTTLPAGHYYSIFFPARGGNSPYIEELTLRVSHLTQTDAIALLVKILEDQNQCT</sequence>
<feature type="chain" id="PRO_5003321338" evidence="1">
    <location>
        <begin position="21"/>
        <end position="220"/>
    </location>
</feature>
<evidence type="ECO:0000256" key="1">
    <source>
        <dbReference type="SAM" id="SignalP"/>
    </source>
</evidence>
<dbReference type="InParanoid" id="F4R4Q0"/>